<evidence type="ECO:0000256" key="2">
    <source>
        <dbReference type="ARBA" id="ARBA00004370"/>
    </source>
</evidence>
<comment type="cofactor">
    <cofactor evidence="1 13">
        <name>heme</name>
        <dbReference type="ChEBI" id="CHEBI:30413"/>
    </cofactor>
</comment>
<dbReference type="InterPro" id="IPR050121">
    <property type="entry name" value="Cytochrome_P450_monoxygenase"/>
</dbReference>
<organism evidence="14 15">
    <name type="scientific">Pholiota conissans</name>
    <dbReference type="NCBI Taxonomy" id="109636"/>
    <lineage>
        <taxon>Eukaryota</taxon>
        <taxon>Fungi</taxon>
        <taxon>Dikarya</taxon>
        <taxon>Basidiomycota</taxon>
        <taxon>Agaricomycotina</taxon>
        <taxon>Agaricomycetes</taxon>
        <taxon>Agaricomycetidae</taxon>
        <taxon>Agaricales</taxon>
        <taxon>Agaricineae</taxon>
        <taxon>Strophariaceae</taxon>
        <taxon>Pholiota</taxon>
    </lineage>
</organism>
<comment type="similarity">
    <text evidence="4">Belongs to the cytochrome P450 family.</text>
</comment>
<proteinExistence type="inferred from homology"/>
<evidence type="ECO:0000256" key="13">
    <source>
        <dbReference type="PIRSR" id="PIRSR602403-1"/>
    </source>
</evidence>
<evidence type="ECO:0000256" key="4">
    <source>
        <dbReference type="ARBA" id="ARBA00010617"/>
    </source>
</evidence>
<dbReference type="Pfam" id="PF00067">
    <property type="entry name" value="p450"/>
    <property type="match status" value="1"/>
</dbReference>
<accession>A0A9P6D5W3</accession>
<name>A0A9P6D5W3_9AGAR</name>
<dbReference type="CDD" id="cd11069">
    <property type="entry name" value="CYP_FUM15-like"/>
    <property type="match status" value="1"/>
</dbReference>
<comment type="caution">
    <text evidence="14">The sequence shown here is derived from an EMBL/GenBank/DDBJ whole genome shotgun (WGS) entry which is preliminary data.</text>
</comment>
<dbReference type="PANTHER" id="PTHR24305">
    <property type="entry name" value="CYTOCHROME P450"/>
    <property type="match status" value="1"/>
</dbReference>
<evidence type="ECO:0000256" key="6">
    <source>
        <dbReference type="ARBA" id="ARBA00022692"/>
    </source>
</evidence>
<evidence type="ECO:0000256" key="3">
    <source>
        <dbReference type="ARBA" id="ARBA00004721"/>
    </source>
</evidence>
<dbReference type="PRINTS" id="PR00385">
    <property type="entry name" value="P450"/>
</dbReference>
<dbReference type="OrthoDB" id="1470350at2759"/>
<dbReference type="PRINTS" id="PR00465">
    <property type="entry name" value="EP450IV"/>
</dbReference>
<evidence type="ECO:0000256" key="12">
    <source>
        <dbReference type="ARBA" id="ARBA00023136"/>
    </source>
</evidence>
<evidence type="ECO:0000256" key="8">
    <source>
        <dbReference type="ARBA" id="ARBA00022989"/>
    </source>
</evidence>
<dbReference type="AlphaFoldDB" id="A0A9P6D5W3"/>
<evidence type="ECO:0000313" key="14">
    <source>
        <dbReference type="EMBL" id="KAF9484959.1"/>
    </source>
</evidence>
<keyword evidence="11" id="KW-0503">Monooxygenase</keyword>
<sequence>MSYQVSILYLLGSLSVYAVYKVAKLLYDDWTAPIRSLPGPPNPSFIFGNTKQFMEKPDIIREEWIQQYGPTINFKVLFGLNRLFTIDTKALNHVLMNYHVYQKPEAPRHALRDIFGDGVLVVEEEKHKQQRKIMNPAFGTSHIRELTEIFVEKSIELRDVWMREINNPEPNSQVEVLSWLSKMTLDVIGKAGFNYNFDALSGKTNELNQAFSAIFESATSVSLLAIARQFFPSLRFIPSPKDSKIKTSRQTMDRIGTELMKESKADLTNQKTSWTRRDLLSLLIRANLSTDLPAGQRMSDKDVLAQVPTFLVAGHETTSTGTMWALFALSQNLPAQAKLRQEVMSVSTDNPTMDELNALPYLDAVVRETLRVHPPVAASSRQAVHDDFLPFRKPIMDRNGKMIDGVLIKKGQALIIPIKAVNRDKSIWGEDANEFKPERWEKIPEAASMIPGTWGNLMTFLGGPRACIGYRFSLVEMKALLFTLIRAFEFGLAVPSEDIGTKTFIVQRPFLKSNPKAGNQMPLILKPVAQA</sequence>
<dbReference type="GO" id="GO:0005506">
    <property type="term" value="F:iron ion binding"/>
    <property type="evidence" value="ECO:0007669"/>
    <property type="project" value="InterPro"/>
</dbReference>
<dbReference type="PANTHER" id="PTHR24305:SF166">
    <property type="entry name" value="CYTOCHROME P450 12A4, MITOCHONDRIAL-RELATED"/>
    <property type="match status" value="1"/>
</dbReference>
<evidence type="ECO:0000256" key="1">
    <source>
        <dbReference type="ARBA" id="ARBA00001971"/>
    </source>
</evidence>
<keyword evidence="7 13" id="KW-0479">Metal-binding</keyword>
<evidence type="ECO:0000256" key="5">
    <source>
        <dbReference type="ARBA" id="ARBA00022617"/>
    </source>
</evidence>
<keyword evidence="8" id="KW-1133">Transmembrane helix</keyword>
<keyword evidence="9" id="KW-0560">Oxidoreductase</keyword>
<dbReference type="GO" id="GO:0016705">
    <property type="term" value="F:oxidoreductase activity, acting on paired donors, with incorporation or reduction of molecular oxygen"/>
    <property type="evidence" value="ECO:0007669"/>
    <property type="project" value="InterPro"/>
</dbReference>
<dbReference type="Gene3D" id="1.10.630.10">
    <property type="entry name" value="Cytochrome P450"/>
    <property type="match status" value="1"/>
</dbReference>
<gene>
    <name evidence="14" type="ORF">BDN70DRAFT_871955</name>
</gene>
<keyword evidence="12" id="KW-0472">Membrane</keyword>
<comment type="pathway">
    <text evidence="3">Secondary metabolite biosynthesis; terpenoid biosynthesis.</text>
</comment>
<keyword evidence="10 13" id="KW-0408">Iron</keyword>
<evidence type="ECO:0000256" key="10">
    <source>
        <dbReference type="ARBA" id="ARBA00023004"/>
    </source>
</evidence>
<keyword evidence="15" id="KW-1185">Reference proteome</keyword>
<evidence type="ECO:0000313" key="15">
    <source>
        <dbReference type="Proteomes" id="UP000807469"/>
    </source>
</evidence>
<evidence type="ECO:0000256" key="7">
    <source>
        <dbReference type="ARBA" id="ARBA00022723"/>
    </source>
</evidence>
<keyword evidence="5 13" id="KW-0349">Heme</keyword>
<evidence type="ECO:0000256" key="9">
    <source>
        <dbReference type="ARBA" id="ARBA00023002"/>
    </source>
</evidence>
<reference evidence="14" key="1">
    <citation type="submission" date="2020-11" db="EMBL/GenBank/DDBJ databases">
        <authorList>
            <consortium name="DOE Joint Genome Institute"/>
            <person name="Ahrendt S."/>
            <person name="Riley R."/>
            <person name="Andreopoulos W."/>
            <person name="Labutti K."/>
            <person name="Pangilinan J."/>
            <person name="Ruiz-Duenas F.J."/>
            <person name="Barrasa J.M."/>
            <person name="Sanchez-Garcia M."/>
            <person name="Camarero S."/>
            <person name="Miyauchi S."/>
            <person name="Serrano A."/>
            <person name="Linde D."/>
            <person name="Babiker R."/>
            <person name="Drula E."/>
            <person name="Ayuso-Fernandez I."/>
            <person name="Pacheco R."/>
            <person name="Padilla G."/>
            <person name="Ferreira P."/>
            <person name="Barriuso J."/>
            <person name="Kellner H."/>
            <person name="Castanera R."/>
            <person name="Alfaro M."/>
            <person name="Ramirez L."/>
            <person name="Pisabarro A.G."/>
            <person name="Kuo A."/>
            <person name="Tritt A."/>
            <person name="Lipzen A."/>
            <person name="He G."/>
            <person name="Yan M."/>
            <person name="Ng V."/>
            <person name="Cullen D."/>
            <person name="Martin F."/>
            <person name="Rosso M.-N."/>
            <person name="Henrissat B."/>
            <person name="Hibbett D."/>
            <person name="Martinez A.T."/>
            <person name="Grigoriev I.V."/>
        </authorList>
    </citation>
    <scope>NUCLEOTIDE SEQUENCE</scope>
    <source>
        <strain evidence="14">CIRM-BRFM 674</strain>
    </source>
</reference>
<dbReference type="InterPro" id="IPR002403">
    <property type="entry name" value="Cyt_P450_E_grp-IV"/>
</dbReference>
<dbReference type="InterPro" id="IPR001128">
    <property type="entry name" value="Cyt_P450"/>
</dbReference>
<dbReference type="GO" id="GO:0004497">
    <property type="term" value="F:monooxygenase activity"/>
    <property type="evidence" value="ECO:0007669"/>
    <property type="project" value="UniProtKB-KW"/>
</dbReference>
<dbReference type="SUPFAM" id="SSF48264">
    <property type="entry name" value="Cytochrome P450"/>
    <property type="match status" value="1"/>
</dbReference>
<evidence type="ECO:0000256" key="11">
    <source>
        <dbReference type="ARBA" id="ARBA00023033"/>
    </source>
</evidence>
<comment type="subcellular location">
    <subcellularLocation>
        <location evidence="2">Membrane</location>
    </subcellularLocation>
</comment>
<dbReference type="GO" id="GO:0016020">
    <property type="term" value="C:membrane"/>
    <property type="evidence" value="ECO:0007669"/>
    <property type="project" value="UniProtKB-SubCell"/>
</dbReference>
<dbReference type="InterPro" id="IPR036396">
    <property type="entry name" value="Cyt_P450_sf"/>
</dbReference>
<dbReference type="GO" id="GO:0020037">
    <property type="term" value="F:heme binding"/>
    <property type="evidence" value="ECO:0007669"/>
    <property type="project" value="InterPro"/>
</dbReference>
<protein>
    <submittedName>
        <fullName evidence="14">Cytochrome P450</fullName>
    </submittedName>
</protein>
<dbReference type="Proteomes" id="UP000807469">
    <property type="component" value="Unassembled WGS sequence"/>
</dbReference>
<dbReference type="EMBL" id="MU155139">
    <property type="protein sequence ID" value="KAF9484959.1"/>
    <property type="molecule type" value="Genomic_DNA"/>
</dbReference>
<keyword evidence="6" id="KW-0812">Transmembrane</keyword>
<feature type="binding site" description="axial binding residue" evidence="13">
    <location>
        <position position="467"/>
    </location>
    <ligand>
        <name>heme</name>
        <dbReference type="ChEBI" id="CHEBI:30413"/>
    </ligand>
    <ligandPart>
        <name>Fe</name>
        <dbReference type="ChEBI" id="CHEBI:18248"/>
    </ligandPart>
</feature>